<dbReference type="Gene3D" id="2.30.29.30">
    <property type="entry name" value="Pleckstrin-homology domain (PH domain)/Phosphotyrosine-binding domain (PTB)"/>
    <property type="match status" value="1"/>
</dbReference>
<dbReference type="Pfam" id="PF16545">
    <property type="entry name" value="CCM2_C"/>
    <property type="match status" value="1"/>
</dbReference>
<dbReference type="InterPro" id="IPR032375">
    <property type="entry name" value="CCM2_C"/>
</dbReference>
<dbReference type="AlphaFoldDB" id="A0A914XMM2"/>
<dbReference type="WBParaSite" id="PSAMB.scaffold8607size6028.g31570.t1">
    <property type="protein sequence ID" value="PSAMB.scaffold8607size6028.g31570.t1"/>
    <property type="gene ID" value="PSAMB.scaffold8607size6028.g31570"/>
</dbReference>
<accession>A0A914XMM2</accession>
<feature type="region of interest" description="Disordered" evidence="2">
    <location>
        <begin position="206"/>
        <end position="226"/>
    </location>
</feature>
<evidence type="ECO:0000313" key="5">
    <source>
        <dbReference type="WBParaSite" id="PSAMB.scaffold8607size6028.g31570.t1"/>
    </source>
</evidence>
<dbReference type="Pfam" id="PF10480">
    <property type="entry name" value="ICAP-1_inte_bdg"/>
    <property type="match status" value="1"/>
</dbReference>
<evidence type="ECO:0000259" key="3">
    <source>
        <dbReference type="Pfam" id="PF16545"/>
    </source>
</evidence>
<dbReference type="PANTHER" id="PTHR21642">
    <property type="entry name" value="CEREBRAL CAVERNOUS MALFORMATIONS PROTEIN 2 HOMOLOG"/>
    <property type="match status" value="1"/>
</dbReference>
<dbReference type="Gene3D" id="1.20.1160.20">
    <property type="match status" value="1"/>
</dbReference>
<dbReference type="Proteomes" id="UP000887566">
    <property type="component" value="Unplaced"/>
</dbReference>
<feature type="region of interest" description="Disordered" evidence="2">
    <location>
        <begin position="177"/>
        <end position="196"/>
    </location>
</feature>
<protein>
    <submittedName>
        <fullName evidence="5">Cerebral cavernous malformations 2 harmonin-homology domain-containing protein</fullName>
    </submittedName>
</protein>
<proteinExistence type="inferred from homology"/>
<organism evidence="4 5">
    <name type="scientific">Plectus sambesii</name>
    <dbReference type="NCBI Taxonomy" id="2011161"/>
    <lineage>
        <taxon>Eukaryota</taxon>
        <taxon>Metazoa</taxon>
        <taxon>Ecdysozoa</taxon>
        <taxon>Nematoda</taxon>
        <taxon>Chromadorea</taxon>
        <taxon>Plectida</taxon>
        <taxon>Plectina</taxon>
        <taxon>Plectoidea</taxon>
        <taxon>Plectidae</taxon>
        <taxon>Plectus</taxon>
    </lineage>
</organism>
<reference evidence="5" key="1">
    <citation type="submission" date="2022-11" db="UniProtKB">
        <authorList>
            <consortium name="WormBaseParasite"/>
        </authorList>
    </citation>
    <scope>IDENTIFICATION</scope>
</reference>
<evidence type="ECO:0000313" key="4">
    <source>
        <dbReference type="Proteomes" id="UP000887566"/>
    </source>
</evidence>
<keyword evidence="4" id="KW-1185">Reference proteome</keyword>
<dbReference type="InterPro" id="IPR011993">
    <property type="entry name" value="PH-like_dom_sf"/>
</dbReference>
<sequence length="350" mass="38727">MVNVQTLSDTFTPFDVKYAGLIPEIPSDIDPSGRTDLLKVLDQGKKDGQILTPETGGLTMDAVLGINAYSIRITDKQSEEILLCAPVHMIASVGFVKEEGLNILPIKIGEIDGSKGVYDLAVIYCKTSDIAEMICNILGQCFQLVYQEATMQCFDESRVDRAPAVDIFSHKSLTVSSASRTNDGPEGPSFISGSRSDLSRLPAARRTNAHLHSSTTPSESDRVSSGHPNELIQEYLSMLSSTLTHEELRQFAVLIKRWRGENLPFPEFIQKVLELYGSERKHLLARMRPFVHGPEDIRFFNRFLDKAGISENAESSLASNSPASDSLYSRSMAESSSEWNSLRLLMTTPF</sequence>
<dbReference type="SUPFAM" id="SSF50729">
    <property type="entry name" value="PH domain-like"/>
    <property type="match status" value="1"/>
</dbReference>
<name>A0A914XMM2_9BILA</name>
<dbReference type="InterPro" id="IPR026159">
    <property type="entry name" value="Malcavernin"/>
</dbReference>
<dbReference type="InterPro" id="IPR019517">
    <property type="entry name" value="Integrin-bd_ICAP-1"/>
</dbReference>
<comment type="similarity">
    <text evidence="1">Belongs to the CCM2 family.</text>
</comment>
<dbReference type="PANTHER" id="PTHR21642:SF6">
    <property type="entry name" value="CEREBRAL CAVERNOUS MALFORMATIONS 2 HARMONIN-HOMOLOGY DOMAIN-CONTAINING PROTEIN"/>
    <property type="match status" value="1"/>
</dbReference>
<evidence type="ECO:0000256" key="1">
    <source>
        <dbReference type="ARBA" id="ARBA00010822"/>
    </source>
</evidence>
<feature type="domain" description="Cerebral cavernous malformations 2 harmonin-homology" evidence="3">
    <location>
        <begin position="225"/>
        <end position="312"/>
    </location>
</feature>
<evidence type="ECO:0000256" key="2">
    <source>
        <dbReference type="SAM" id="MobiDB-lite"/>
    </source>
</evidence>